<proteinExistence type="predicted"/>
<dbReference type="RefSeq" id="WP_044823400.1">
    <property type="nucleotide sequence ID" value="NZ_CP009687.1"/>
</dbReference>
<dbReference type="SUPFAM" id="SSF53474">
    <property type="entry name" value="alpha/beta-Hydrolases"/>
    <property type="match status" value="1"/>
</dbReference>
<dbReference type="PANTHER" id="PTHR11440">
    <property type="entry name" value="LECITHIN-CHOLESTEROL ACYLTRANSFERASE-RELATED"/>
    <property type="match status" value="1"/>
</dbReference>
<keyword evidence="2" id="KW-1185">Reference proteome</keyword>
<evidence type="ECO:0000313" key="2">
    <source>
        <dbReference type="Proteomes" id="UP000035704"/>
    </source>
</evidence>
<protein>
    <submittedName>
        <fullName evidence="1">PGAP1-like protein</fullName>
    </submittedName>
</protein>
<dbReference type="ESTHER" id="9clot-a0a0d8igi2">
    <property type="family name" value="Bacterial_EstLip_FamXIV"/>
</dbReference>
<dbReference type="InterPro" id="IPR003386">
    <property type="entry name" value="LACT/PDAT_acylTrfase"/>
</dbReference>
<reference evidence="1 2" key="1">
    <citation type="submission" date="2014-10" db="EMBL/GenBank/DDBJ databases">
        <title>Genome sequence of Clostridium aceticum DSM 1496.</title>
        <authorList>
            <person name="Poehlein A."/>
            <person name="Schiel-Bengelsdorf B."/>
            <person name="Gottschalk G."/>
            <person name="Duerre P."/>
            <person name="Daniel R."/>
        </authorList>
    </citation>
    <scope>NUCLEOTIDE SEQUENCE [LARGE SCALE GENOMIC DNA]</scope>
    <source>
        <strain evidence="1 2">DSM 1496</strain>
    </source>
</reference>
<evidence type="ECO:0000313" key="1">
    <source>
        <dbReference type="EMBL" id="AKL94460.1"/>
    </source>
</evidence>
<dbReference type="Proteomes" id="UP000035704">
    <property type="component" value="Chromosome"/>
</dbReference>
<dbReference type="EMBL" id="CP009687">
    <property type="protein sequence ID" value="AKL94460.1"/>
    <property type="molecule type" value="Genomic_DNA"/>
</dbReference>
<dbReference type="Pfam" id="PF02450">
    <property type="entry name" value="LCAT"/>
    <property type="match status" value="1"/>
</dbReference>
<dbReference type="PATRIC" id="fig|84022.5.peg.2374"/>
<dbReference type="GO" id="GO:0006629">
    <property type="term" value="P:lipid metabolic process"/>
    <property type="evidence" value="ECO:0007669"/>
    <property type="project" value="InterPro"/>
</dbReference>
<dbReference type="KEGG" id="cace:CACET_c09530"/>
<dbReference type="AlphaFoldDB" id="A0A0D8IGI2"/>
<dbReference type="STRING" id="84022.CACET_c09530"/>
<dbReference type="GO" id="GO:0008374">
    <property type="term" value="F:O-acyltransferase activity"/>
    <property type="evidence" value="ECO:0007669"/>
    <property type="project" value="InterPro"/>
</dbReference>
<dbReference type="InterPro" id="IPR029058">
    <property type="entry name" value="AB_hydrolase_fold"/>
</dbReference>
<accession>A0A0D8IGI2</accession>
<dbReference type="Gene3D" id="3.40.50.1820">
    <property type="entry name" value="alpha/beta hydrolase"/>
    <property type="match status" value="1"/>
</dbReference>
<organism evidence="1 2">
    <name type="scientific">Clostridium aceticum</name>
    <dbReference type="NCBI Taxonomy" id="84022"/>
    <lineage>
        <taxon>Bacteria</taxon>
        <taxon>Bacillati</taxon>
        <taxon>Bacillota</taxon>
        <taxon>Clostridia</taxon>
        <taxon>Eubacteriales</taxon>
        <taxon>Clostridiaceae</taxon>
        <taxon>Clostridium</taxon>
    </lineage>
</organism>
<dbReference type="OrthoDB" id="9765872at2"/>
<sequence length="433" mass="50442">MQDSSNNPIIFIPGFMGSMGDDIISGTGRWGFGVARWVYDPFIKQLQEINYHLNENLFICYYDWRKNNESTVEVYLKPLLKQVKERYPNKKVDLICHSMGGIVARAYIQGRGFQHDVDKLITIATPNKGTIEAYYLWSTGNLMPSKKRSHFYNFLTKGYIWMMLRLMNTSLGLENLATIHKTFPALGELIPSLDYGDILYYEDGNGEWKTVPRYYMKYRNNLLDYLNESVYLLQHRVGKAYWIAGYNYSTAEYLMVDKEKLKEYEESILDVVETLDGDGTVAIKSVALEDCEHCYLEASHRNIVVSAYPYINKIYTNQTTDLPKRTRPVEETTLHILFTGALNILVEKEEEIIIDLQGGKVFTSYNYIYEKYPKNHQWIILQNVPKGTYSVRVDNYEAKNMQIIVMGEGLKEAEEEKEIKAYQLGYQFRFQID</sequence>
<name>A0A0D8IGI2_9CLOT</name>
<gene>
    <name evidence="1" type="ORF">CACET_c09530</name>
</gene>